<evidence type="ECO:0000256" key="9">
    <source>
        <dbReference type="ARBA" id="ARBA00022917"/>
    </source>
</evidence>
<dbReference type="InParanoid" id="A0A212EKY6"/>
<comment type="function">
    <text evidence="1">This protein promotes the GTP-dependent binding of aminoacyl-tRNA to the A-site of ribosomes during protein biosynthesis.</text>
</comment>
<dbReference type="InterPro" id="IPR009000">
    <property type="entry name" value="Transl_B-barrel_sf"/>
</dbReference>
<dbReference type="InterPro" id="IPR004539">
    <property type="entry name" value="Transl_elong_EF1A_euk/arc"/>
</dbReference>
<dbReference type="FunFam" id="3.40.50.300:FF:000090">
    <property type="entry name" value="Elongation factor 1-alpha"/>
    <property type="match status" value="1"/>
</dbReference>
<protein>
    <recommendedName>
        <fullName evidence="4">Elongation factor 1-alpha</fullName>
    </recommendedName>
</protein>
<keyword evidence="13" id="KW-1185">Reference proteome</keyword>
<evidence type="ECO:0000313" key="12">
    <source>
        <dbReference type="EMBL" id="OWR42156.1"/>
    </source>
</evidence>
<evidence type="ECO:0000256" key="6">
    <source>
        <dbReference type="ARBA" id="ARBA00022553"/>
    </source>
</evidence>
<dbReference type="Pfam" id="PF22594">
    <property type="entry name" value="GTP-eEF1A_C"/>
    <property type="match status" value="1"/>
</dbReference>
<comment type="caution">
    <text evidence="12">The sequence shown here is derived from an EMBL/GenBank/DDBJ whole genome shotgun (WGS) entry which is preliminary data.</text>
</comment>
<dbReference type="GO" id="GO:0005525">
    <property type="term" value="F:GTP binding"/>
    <property type="evidence" value="ECO:0007669"/>
    <property type="project" value="UniProtKB-KW"/>
</dbReference>
<dbReference type="Gene3D" id="3.40.50.300">
    <property type="entry name" value="P-loop containing nucleotide triphosphate hydrolases"/>
    <property type="match status" value="1"/>
</dbReference>
<dbReference type="AlphaFoldDB" id="A0A212EKY6"/>
<dbReference type="PANTHER" id="PTHR23115">
    <property type="entry name" value="TRANSLATION FACTOR"/>
    <property type="match status" value="1"/>
</dbReference>
<dbReference type="PRINTS" id="PR00315">
    <property type="entry name" value="ELONGATNFCT"/>
</dbReference>
<dbReference type="Pfam" id="PF03144">
    <property type="entry name" value="GTP_EFTU_D2"/>
    <property type="match status" value="1"/>
</dbReference>
<keyword evidence="10" id="KW-0342">GTP-binding</keyword>
<comment type="subcellular location">
    <subcellularLocation>
        <location evidence="2">Cytoplasm</location>
    </subcellularLocation>
</comment>
<evidence type="ECO:0000256" key="5">
    <source>
        <dbReference type="ARBA" id="ARBA00022490"/>
    </source>
</evidence>
<evidence type="ECO:0000313" key="13">
    <source>
        <dbReference type="Proteomes" id="UP000007151"/>
    </source>
</evidence>
<gene>
    <name evidence="12" type="ORF">KGM_204239</name>
</gene>
<comment type="similarity">
    <text evidence="3">Belongs to the TRAFAC class translation factor GTPase superfamily. Classic translation factor GTPase family. EF-Tu/EF-1A subfamily.</text>
</comment>
<dbReference type="GO" id="GO:0005737">
    <property type="term" value="C:cytoplasm"/>
    <property type="evidence" value="ECO:0007669"/>
    <property type="project" value="UniProtKB-SubCell"/>
</dbReference>
<dbReference type="InterPro" id="IPR009001">
    <property type="entry name" value="Transl_elong_EF1A/Init_IF2_C"/>
</dbReference>
<feature type="domain" description="Tr-type G" evidence="11">
    <location>
        <begin position="5"/>
        <end position="242"/>
    </location>
</feature>
<proteinExistence type="inferred from homology"/>
<keyword evidence="6" id="KW-0597">Phosphoprotein</keyword>
<keyword evidence="8 12" id="KW-0251">Elongation factor</keyword>
<dbReference type="SUPFAM" id="SSF52540">
    <property type="entry name" value="P-loop containing nucleoside triphosphate hydrolases"/>
    <property type="match status" value="1"/>
</dbReference>
<dbReference type="CDD" id="cd03693">
    <property type="entry name" value="EF1_alpha_II"/>
    <property type="match status" value="1"/>
</dbReference>
<dbReference type="InterPro" id="IPR004161">
    <property type="entry name" value="EFTu-like_2"/>
</dbReference>
<dbReference type="FunFam" id="2.40.30.10:FF:000005">
    <property type="entry name" value="Elongation factor 1-alpha"/>
    <property type="match status" value="1"/>
</dbReference>
<dbReference type="PROSITE" id="PS51722">
    <property type="entry name" value="G_TR_2"/>
    <property type="match status" value="1"/>
</dbReference>
<dbReference type="HAMAP" id="MF_00118_A">
    <property type="entry name" value="EF_Tu_A"/>
    <property type="match status" value="1"/>
</dbReference>
<dbReference type="InterPro" id="IPR050100">
    <property type="entry name" value="TRAFAC_GTPase_members"/>
</dbReference>
<keyword evidence="9" id="KW-0648">Protein biosynthesis</keyword>
<dbReference type="NCBIfam" id="TIGR00483">
    <property type="entry name" value="EF-1_alpha"/>
    <property type="match status" value="1"/>
</dbReference>
<evidence type="ECO:0000256" key="10">
    <source>
        <dbReference type="ARBA" id="ARBA00023134"/>
    </source>
</evidence>
<dbReference type="Gene3D" id="2.40.30.10">
    <property type="entry name" value="Translation factors"/>
    <property type="match status" value="2"/>
</dbReference>
<dbReference type="InterPro" id="IPR027417">
    <property type="entry name" value="P-loop_NTPase"/>
</dbReference>
<evidence type="ECO:0000256" key="1">
    <source>
        <dbReference type="ARBA" id="ARBA00003982"/>
    </source>
</evidence>
<dbReference type="Pfam" id="PF00009">
    <property type="entry name" value="GTP_EFTU"/>
    <property type="match status" value="1"/>
</dbReference>
<dbReference type="InterPro" id="IPR054696">
    <property type="entry name" value="GTP-eEF1A_C"/>
</dbReference>
<dbReference type="STRING" id="278856.A0A212EKY6"/>
<dbReference type="KEGG" id="dpl:KGM_204239"/>
<dbReference type="SUPFAM" id="SSF50447">
    <property type="entry name" value="Translation proteins"/>
    <property type="match status" value="1"/>
</dbReference>
<dbReference type="eggNOG" id="KOG0052">
    <property type="taxonomic scope" value="Eukaryota"/>
</dbReference>
<evidence type="ECO:0000256" key="4">
    <source>
        <dbReference type="ARBA" id="ARBA00013870"/>
    </source>
</evidence>
<dbReference type="PROSITE" id="PS00301">
    <property type="entry name" value="G_TR_1"/>
    <property type="match status" value="1"/>
</dbReference>
<dbReference type="GO" id="GO:0003746">
    <property type="term" value="F:translation elongation factor activity"/>
    <property type="evidence" value="ECO:0007669"/>
    <property type="project" value="UniProtKB-KW"/>
</dbReference>
<dbReference type="CDD" id="cd01883">
    <property type="entry name" value="EF1_alpha"/>
    <property type="match status" value="1"/>
</dbReference>
<organism evidence="12 13">
    <name type="scientific">Danaus plexippus plexippus</name>
    <dbReference type="NCBI Taxonomy" id="278856"/>
    <lineage>
        <taxon>Eukaryota</taxon>
        <taxon>Metazoa</taxon>
        <taxon>Ecdysozoa</taxon>
        <taxon>Arthropoda</taxon>
        <taxon>Hexapoda</taxon>
        <taxon>Insecta</taxon>
        <taxon>Pterygota</taxon>
        <taxon>Neoptera</taxon>
        <taxon>Endopterygota</taxon>
        <taxon>Lepidoptera</taxon>
        <taxon>Glossata</taxon>
        <taxon>Ditrysia</taxon>
        <taxon>Papilionoidea</taxon>
        <taxon>Nymphalidae</taxon>
        <taxon>Danainae</taxon>
        <taxon>Danaini</taxon>
        <taxon>Danaina</taxon>
        <taxon>Danaus</taxon>
        <taxon>Danaus</taxon>
    </lineage>
</organism>
<keyword evidence="5" id="KW-0963">Cytoplasm</keyword>
<evidence type="ECO:0000256" key="3">
    <source>
        <dbReference type="ARBA" id="ARBA00007249"/>
    </source>
</evidence>
<accession>A0A212EKY6</accession>
<dbReference type="NCBIfam" id="NF008969">
    <property type="entry name" value="PRK12317.1"/>
    <property type="match status" value="1"/>
</dbReference>
<dbReference type="FunFam" id="2.40.30.10:FF:000003">
    <property type="entry name" value="Elongation factor 1-alpha"/>
    <property type="match status" value="1"/>
</dbReference>
<evidence type="ECO:0000256" key="8">
    <source>
        <dbReference type="ARBA" id="ARBA00022768"/>
    </source>
</evidence>
<keyword evidence="7" id="KW-0547">Nucleotide-binding</keyword>
<dbReference type="GO" id="GO:0003924">
    <property type="term" value="F:GTPase activity"/>
    <property type="evidence" value="ECO:0007669"/>
    <property type="project" value="InterPro"/>
</dbReference>
<evidence type="ECO:0000256" key="2">
    <source>
        <dbReference type="ARBA" id="ARBA00004496"/>
    </source>
</evidence>
<sequence length="571" mass="63232">MGKEKTHINIVVIGHVDSGKSTTTGHLIYKCGGIDKRTIEKFEKEAQEMGKGSFKYAWVLDKLKAERERGITIDIALWKFETAKYYVTIIDAPGHRDFIKNMITGTSQADCAVLIVAAGTGEFEAGISKNGQTREHALLAFTLGVKQLIVGVNKMDSTEPPYHEARYEEIKKEVSSYIKKIGYNPATVAFVPISGWHGDNMLEPSDKMPWFKGWTIDRKDGKVEGKCLIEALDAIQPPSRPTEKPLRLPLQDVYKIGGIGTVPVGRVETGILKPGMVVVFAPAAITTEVKSVEMHHEALQEAMPGDNVGFNVKNVSVKELRRGYVAGDSKNCPPKGASDFTAQVIVLNHPGQISNGYTPVLDCHTAHIACKFAEIKEKCDRRTGKTTEVEPKSIKSGDAAIVTLVPTKALCVESFQEFPPLGRFAVRDMRQTVAVGVIKVPQRVYPRSPPRPPSPIAYGVPIPNVESVSPPNRSFFAGDIDPGPTSGKLLEKFELPYLLSRFVLFFHRKEFRRKDDGGEFKIELLSLLEVLLYETLLLYAIITKLLKIVLNISSLFLLDWSFLLKLDSDIL</sequence>
<dbReference type="EMBL" id="AGBW02014166">
    <property type="protein sequence ID" value="OWR42156.1"/>
    <property type="molecule type" value="Genomic_DNA"/>
</dbReference>
<dbReference type="CDD" id="cd03705">
    <property type="entry name" value="EF1_alpha_III"/>
    <property type="match status" value="1"/>
</dbReference>
<evidence type="ECO:0000259" key="11">
    <source>
        <dbReference type="PROSITE" id="PS51722"/>
    </source>
</evidence>
<name>A0A212EKY6_DANPL</name>
<dbReference type="InterPro" id="IPR031157">
    <property type="entry name" value="G_TR_CS"/>
</dbReference>
<dbReference type="Proteomes" id="UP000007151">
    <property type="component" value="Unassembled WGS sequence"/>
</dbReference>
<dbReference type="InterPro" id="IPR000795">
    <property type="entry name" value="T_Tr_GTP-bd_dom"/>
</dbReference>
<reference evidence="12 13" key="1">
    <citation type="journal article" date="2011" name="Cell">
        <title>The monarch butterfly genome yields insights into long-distance migration.</title>
        <authorList>
            <person name="Zhan S."/>
            <person name="Merlin C."/>
            <person name="Boore J.L."/>
            <person name="Reppert S.M."/>
        </authorList>
    </citation>
    <scope>NUCLEOTIDE SEQUENCE [LARGE SCALE GENOMIC DNA]</scope>
    <source>
        <strain evidence="12">F-2</strain>
    </source>
</reference>
<evidence type="ECO:0000256" key="7">
    <source>
        <dbReference type="ARBA" id="ARBA00022741"/>
    </source>
</evidence>
<dbReference type="SUPFAM" id="SSF50465">
    <property type="entry name" value="EF-Tu/eEF-1alpha/eIF2-gamma C-terminal domain"/>
    <property type="match status" value="1"/>
</dbReference>